<dbReference type="InterPro" id="IPR041093">
    <property type="entry name" value="Dis3l2-like_C"/>
</dbReference>
<dbReference type="PROSITE" id="PS01175">
    <property type="entry name" value="RIBONUCLEASE_II"/>
    <property type="match status" value="1"/>
</dbReference>
<evidence type="ECO:0000313" key="13">
    <source>
        <dbReference type="EMBL" id="CAF3562873.1"/>
    </source>
</evidence>
<evidence type="ECO:0000256" key="5">
    <source>
        <dbReference type="ARBA" id="ARBA00022801"/>
    </source>
</evidence>
<evidence type="ECO:0000256" key="8">
    <source>
        <dbReference type="ARBA" id="ARBA00022884"/>
    </source>
</evidence>
<gene>
    <name evidence="12" type="ORF">OVA965_LOCUS3619</name>
    <name evidence="13" type="ORF">TMI583_LOCUS3618</name>
</gene>
<feature type="region of interest" description="Disordered" evidence="10">
    <location>
        <begin position="63"/>
        <end position="116"/>
    </location>
</feature>
<dbReference type="GO" id="GO:0000175">
    <property type="term" value="F:3'-5'-RNA exonuclease activity"/>
    <property type="evidence" value="ECO:0007669"/>
    <property type="project" value="UniProtKB-ARBA"/>
</dbReference>
<keyword evidence="5" id="KW-0378">Hydrolase</keyword>
<dbReference type="FunFam" id="2.40.50.700:FF:000003">
    <property type="entry name" value="DIS3-like exonuclease 2"/>
    <property type="match status" value="1"/>
</dbReference>
<feature type="compositionally biased region" description="Low complexity" evidence="10">
    <location>
        <begin position="84"/>
        <end position="110"/>
    </location>
</feature>
<dbReference type="Pfam" id="PF17877">
    <property type="entry name" value="Dis3l2_C_term"/>
    <property type="match status" value="1"/>
</dbReference>
<feature type="compositionally biased region" description="Polar residues" evidence="10">
    <location>
        <begin position="210"/>
        <end position="219"/>
    </location>
</feature>
<feature type="region of interest" description="Disordered" evidence="10">
    <location>
        <begin position="1"/>
        <end position="48"/>
    </location>
</feature>
<evidence type="ECO:0000313" key="12">
    <source>
        <dbReference type="EMBL" id="CAF0781226.1"/>
    </source>
</evidence>
<protein>
    <recommendedName>
        <fullName evidence="11">RNB domain-containing protein</fullName>
    </recommendedName>
</protein>
<keyword evidence="2" id="KW-0963">Cytoplasm</keyword>
<evidence type="ECO:0000256" key="6">
    <source>
        <dbReference type="ARBA" id="ARBA00022839"/>
    </source>
</evidence>
<dbReference type="GO" id="GO:0006402">
    <property type="term" value="P:mRNA catabolic process"/>
    <property type="evidence" value="ECO:0007669"/>
    <property type="project" value="TreeGrafter"/>
</dbReference>
<organism evidence="12 14">
    <name type="scientific">Didymodactylos carnosus</name>
    <dbReference type="NCBI Taxonomy" id="1234261"/>
    <lineage>
        <taxon>Eukaryota</taxon>
        <taxon>Metazoa</taxon>
        <taxon>Spiralia</taxon>
        <taxon>Gnathifera</taxon>
        <taxon>Rotifera</taxon>
        <taxon>Eurotatoria</taxon>
        <taxon>Bdelloidea</taxon>
        <taxon>Philodinida</taxon>
        <taxon>Philodinidae</taxon>
        <taxon>Didymodactylos</taxon>
    </lineage>
</organism>
<dbReference type="InterPro" id="IPR012340">
    <property type="entry name" value="NA-bd_OB-fold"/>
</dbReference>
<reference evidence="12" key="1">
    <citation type="submission" date="2021-02" db="EMBL/GenBank/DDBJ databases">
        <authorList>
            <person name="Nowell W R."/>
        </authorList>
    </citation>
    <scope>NUCLEOTIDE SEQUENCE</scope>
</reference>
<feature type="compositionally biased region" description="Basic and acidic residues" evidence="10">
    <location>
        <begin position="225"/>
        <end position="243"/>
    </location>
</feature>
<keyword evidence="8" id="KW-0694">RNA-binding</keyword>
<dbReference type="SMART" id="SM00955">
    <property type="entry name" value="RNB"/>
    <property type="match status" value="1"/>
</dbReference>
<dbReference type="Pfam" id="PF17849">
    <property type="entry name" value="OB_Dis3"/>
    <property type="match status" value="1"/>
</dbReference>
<dbReference type="PANTHER" id="PTHR23355">
    <property type="entry name" value="RIBONUCLEASE"/>
    <property type="match status" value="1"/>
</dbReference>
<sequence>YYPSNRGGNYGQHPYPNREHGNTHGNRNNNNQQYEPQANFNNNGWDSSAWQNYSSNEFDQRNHHYQQGRGSNQQQRGNRHGHRQGNSYQQQASNSNSNQGQRPQQHRQGQTSSMMVPCDEYMPKDQVLKDVEDGKLIRGILRINAKIYTDSFITDPAGGSDFYIDNVRDRNRALNSDEVAIMVKQKREWKVIPECSLLVERFIHQMRQANAAQNDSSVIPASETGEIRTEDQKQDEVIGKSDQETVEGELSADAASSVSKSPTKGGRNDRRDTISSICGDNSVLTDEMVNRIPDEYFQRTAKVICLLNRRHTMKAAGLLRKMPDNSPHYALFSPMDSRIPRLMIPMKQCPSDFYDRPMDYEKSLFVAKIIEIPADKKFARGELGENLGDADTLEAQSKAILMENDIRDEEFSEEVIKCLPLDKEKWEIPTEEYEKRLDLRQSCIFTIDPATARDLDDALSCEPLENGHYRVGVHIADVSYFVSEKSVLDTEASTRTTSVYLVERVIPMLPRLLCDRLCSLNPNEDRLTFSVIWTLDENGQILDEHFTRSIIRSCVKLSYEHAQVSIQSGVSHSLSTMRLLLKDFIDHPDKDFKAEELPPICNNYSVDDIKQKVLHLYKISKCLRTKRAGALTLNQPKLQYKIQPNTKMPLSFSIYQQKDSNRLVEEFMLLANIQVARKLCSDKNIQEKAILRRHPAPNPTTMQSTSKQLKAAGGAFDGISSTSIADFLQFIDDESKKALYIHLLAKSMQLAIYCCASCVKNEDYRHYALNVEYYTHFTSPIRRYPDILVHRQLGAILGYNESLHQHPRTLEQLAQQCNEKRVNAKTCSEKSAELYLAVLVREYGTLQDEALIITVKDESLDVLLFRIGVPLRIGINNLPLDHPRTNFRKIENTPYNELTIYWKSTDRPEAIKQVLRPFELVNIDITSDFDKNSKKLKLSAVLRHVNAEKLTTLANLCSITTPANSPPNQIIQRMDFDPYAEY</sequence>
<feature type="non-terminal residue" evidence="12">
    <location>
        <position position="1"/>
    </location>
</feature>
<name>A0A8S2CUV1_9BILA</name>
<feature type="compositionally biased region" description="Polar residues" evidence="10">
    <location>
        <begin position="32"/>
        <end position="48"/>
    </location>
</feature>
<keyword evidence="7" id="KW-0460">Magnesium</keyword>
<comment type="subcellular location">
    <subcellularLocation>
        <location evidence="1">Cytoplasm</location>
    </subcellularLocation>
</comment>
<dbReference type="InterPro" id="IPR050180">
    <property type="entry name" value="RNR_Ribonuclease"/>
</dbReference>
<keyword evidence="6" id="KW-0269">Exonuclease</keyword>
<dbReference type="Proteomes" id="UP000677228">
    <property type="component" value="Unassembled WGS sequence"/>
</dbReference>
<keyword evidence="4" id="KW-0479">Metal-binding</keyword>
<dbReference type="GO" id="GO:0008266">
    <property type="term" value="F:poly(U) RNA binding"/>
    <property type="evidence" value="ECO:0007669"/>
    <property type="project" value="UniProtKB-ARBA"/>
</dbReference>
<evidence type="ECO:0000256" key="4">
    <source>
        <dbReference type="ARBA" id="ARBA00022723"/>
    </source>
</evidence>
<dbReference type="Gene3D" id="2.40.50.140">
    <property type="entry name" value="Nucleic acid-binding proteins"/>
    <property type="match status" value="1"/>
</dbReference>
<dbReference type="GO" id="GO:0010587">
    <property type="term" value="P:miRNA catabolic process"/>
    <property type="evidence" value="ECO:0007669"/>
    <property type="project" value="TreeGrafter"/>
</dbReference>
<comment type="similarity">
    <text evidence="9">Belongs to the RNR ribonuclease family.</text>
</comment>
<dbReference type="EMBL" id="CAJOBA010000884">
    <property type="protein sequence ID" value="CAF3562873.1"/>
    <property type="molecule type" value="Genomic_DNA"/>
</dbReference>
<dbReference type="InterPro" id="IPR001900">
    <property type="entry name" value="RNase_II/R"/>
</dbReference>
<evidence type="ECO:0000313" key="14">
    <source>
        <dbReference type="Proteomes" id="UP000677228"/>
    </source>
</evidence>
<dbReference type="InterPro" id="IPR041505">
    <property type="entry name" value="Dis3_CSD2"/>
</dbReference>
<evidence type="ECO:0000256" key="10">
    <source>
        <dbReference type="SAM" id="MobiDB-lite"/>
    </source>
</evidence>
<dbReference type="Gene3D" id="2.40.50.700">
    <property type="match status" value="1"/>
</dbReference>
<dbReference type="InterPro" id="IPR022966">
    <property type="entry name" value="RNase_II/R_CS"/>
</dbReference>
<dbReference type="GO" id="GO:0000932">
    <property type="term" value="C:P-body"/>
    <property type="evidence" value="ECO:0007669"/>
    <property type="project" value="TreeGrafter"/>
</dbReference>
<dbReference type="Proteomes" id="UP000682733">
    <property type="component" value="Unassembled WGS sequence"/>
</dbReference>
<dbReference type="SUPFAM" id="SSF50249">
    <property type="entry name" value="Nucleic acid-binding proteins"/>
    <property type="match status" value="2"/>
</dbReference>
<dbReference type="GO" id="GO:0046872">
    <property type="term" value="F:metal ion binding"/>
    <property type="evidence" value="ECO:0007669"/>
    <property type="project" value="UniProtKB-KW"/>
</dbReference>
<dbReference type="EMBL" id="CAJNOK010000884">
    <property type="protein sequence ID" value="CAF0781226.1"/>
    <property type="molecule type" value="Genomic_DNA"/>
</dbReference>
<evidence type="ECO:0000259" key="11">
    <source>
        <dbReference type="SMART" id="SM00955"/>
    </source>
</evidence>
<proteinExistence type="inferred from homology"/>
<dbReference type="AlphaFoldDB" id="A0A8S2CUV1"/>
<evidence type="ECO:0000256" key="3">
    <source>
        <dbReference type="ARBA" id="ARBA00022722"/>
    </source>
</evidence>
<feature type="compositionally biased region" description="Low complexity" evidence="10">
    <location>
        <begin position="67"/>
        <end position="76"/>
    </location>
</feature>
<accession>A0A8S2CUV1</accession>
<evidence type="ECO:0000256" key="1">
    <source>
        <dbReference type="ARBA" id="ARBA00004496"/>
    </source>
</evidence>
<evidence type="ECO:0000256" key="9">
    <source>
        <dbReference type="RuleBase" id="RU003901"/>
    </source>
</evidence>
<dbReference type="PANTHER" id="PTHR23355:SF9">
    <property type="entry name" value="DIS3-LIKE EXONUCLEASE 2"/>
    <property type="match status" value="1"/>
</dbReference>
<dbReference type="Pfam" id="PF00773">
    <property type="entry name" value="RNB"/>
    <property type="match status" value="1"/>
</dbReference>
<feature type="region of interest" description="Disordered" evidence="10">
    <location>
        <begin position="210"/>
        <end position="277"/>
    </location>
</feature>
<dbReference type="Gene3D" id="2.40.50.690">
    <property type="match status" value="1"/>
</dbReference>
<feature type="domain" description="RNB" evidence="11">
    <location>
        <begin position="436"/>
        <end position="799"/>
    </location>
</feature>
<evidence type="ECO:0000256" key="2">
    <source>
        <dbReference type="ARBA" id="ARBA00022490"/>
    </source>
</evidence>
<comment type="caution">
    <text evidence="12">The sequence shown here is derived from an EMBL/GenBank/DDBJ whole genome shotgun (WGS) entry which is preliminary data.</text>
</comment>
<keyword evidence="3" id="KW-0540">Nuclease</keyword>
<evidence type="ECO:0000256" key="7">
    <source>
        <dbReference type="ARBA" id="ARBA00022842"/>
    </source>
</evidence>